<proteinExistence type="predicted"/>
<feature type="chain" id="PRO_5037632210" description="TonB dependent receptor" evidence="4">
    <location>
        <begin position="20"/>
        <end position="585"/>
    </location>
</feature>
<keyword evidence="2" id="KW-0472">Membrane</keyword>
<sequence>MQKSLSITAFLLMSTLAFSQQTKTVAKDTIKTEVVNVISSYSPSISDAFKIKNNPNIKLSAKTQKKTVRYEIYSAPVASTFSPKTGAVKALEMSVRELAYKNYLAAGFGNNTTVFLEAFLQHSTRPDNEFGLYTNFNSSEGNIDNIVLDNNYSNLHLGTYYKQAYTKMNLELGADFKRDQYNWYGLPASIPFNAATINAIDEAQVYTNFDLSANFDFQDSNLKNTDLLLSYFTDDYNSKELRLSAAPQWQFSLNKINENLTDLTLDVTLDYLTGSTDQTYGSVAKREHGFFTMGLAPKYYLNYNDLEVKLGAKAYLASDLENKSNQFFIYPDVQISYPLMEDYISMYVGAGGDLKTNSYKGFAEENRFISPTQMITQTNEKYSVFGGFNGKITPVVGYHIKASYHNEEDKALFIRNNSKSNGTAAAALKGYEYGNSFSVIYDDVKTFSLFGQVSFNLSKDLQLGVQGTLNSFDLSTESTAWNLPKLTGEIFGNYTSDKWYAGTNIYYARKQYDVTYAATYPSARTGAQTLKSYIDVNLNGGYYINKKFTAFVKINNLLNSDYARQANFNVQGFQVLGGVSYKFDF</sequence>
<evidence type="ECO:0008006" key="7">
    <source>
        <dbReference type="Google" id="ProtNLM"/>
    </source>
</evidence>
<keyword evidence="4" id="KW-0732">Signal</keyword>
<gene>
    <name evidence="5" type="ORF">GCM10011416_03350</name>
</gene>
<feature type="signal peptide" evidence="4">
    <location>
        <begin position="1"/>
        <end position="19"/>
    </location>
</feature>
<dbReference type="Proteomes" id="UP000633278">
    <property type="component" value="Unassembled WGS sequence"/>
</dbReference>
<evidence type="ECO:0000313" key="6">
    <source>
        <dbReference type="Proteomes" id="UP000633278"/>
    </source>
</evidence>
<dbReference type="RefSeq" id="WP_188597534.1">
    <property type="nucleotide sequence ID" value="NZ_BMJW01000001.1"/>
</dbReference>
<comment type="caution">
    <text evidence="5">The sequence shown here is derived from an EMBL/GenBank/DDBJ whole genome shotgun (WGS) entry which is preliminary data.</text>
</comment>
<protein>
    <recommendedName>
        <fullName evidence="7">TonB dependent receptor</fullName>
    </recommendedName>
</protein>
<accession>A0A917HU28</accession>
<comment type="subcellular location">
    <subcellularLocation>
        <location evidence="1">Cell outer membrane</location>
    </subcellularLocation>
</comment>
<reference evidence="5" key="1">
    <citation type="journal article" date="2014" name="Int. J. Syst. Evol. Microbiol.">
        <title>Complete genome sequence of Corynebacterium casei LMG S-19264T (=DSM 44701T), isolated from a smear-ripened cheese.</title>
        <authorList>
            <consortium name="US DOE Joint Genome Institute (JGI-PGF)"/>
            <person name="Walter F."/>
            <person name="Albersmeier A."/>
            <person name="Kalinowski J."/>
            <person name="Ruckert C."/>
        </authorList>
    </citation>
    <scope>NUCLEOTIDE SEQUENCE</scope>
    <source>
        <strain evidence="5">CGMCC 1.15763</strain>
    </source>
</reference>
<evidence type="ECO:0000256" key="4">
    <source>
        <dbReference type="SAM" id="SignalP"/>
    </source>
</evidence>
<keyword evidence="3" id="KW-0998">Cell outer membrane</keyword>
<evidence type="ECO:0000313" key="5">
    <source>
        <dbReference type="EMBL" id="GGG90108.1"/>
    </source>
</evidence>
<dbReference type="EMBL" id="BMJW01000001">
    <property type="protein sequence ID" value="GGG90108.1"/>
    <property type="molecule type" value="Genomic_DNA"/>
</dbReference>
<name>A0A917HU28_9FLAO</name>
<dbReference type="Gene3D" id="2.40.170.20">
    <property type="entry name" value="TonB-dependent receptor, beta-barrel domain"/>
    <property type="match status" value="1"/>
</dbReference>
<dbReference type="SUPFAM" id="SSF56935">
    <property type="entry name" value="Porins"/>
    <property type="match status" value="1"/>
</dbReference>
<dbReference type="InterPro" id="IPR036942">
    <property type="entry name" value="Beta-barrel_TonB_sf"/>
</dbReference>
<evidence type="ECO:0000256" key="1">
    <source>
        <dbReference type="ARBA" id="ARBA00004442"/>
    </source>
</evidence>
<keyword evidence="6" id="KW-1185">Reference proteome</keyword>
<reference evidence="5" key="2">
    <citation type="submission" date="2020-09" db="EMBL/GenBank/DDBJ databases">
        <authorList>
            <person name="Sun Q."/>
            <person name="Zhou Y."/>
        </authorList>
    </citation>
    <scope>NUCLEOTIDE SEQUENCE</scope>
    <source>
        <strain evidence="5">CGMCC 1.15763</strain>
    </source>
</reference>
<dbReference type="AlphaFoldDB" id="A0A917HU28"/>
<evidence type="ECO:0000256" key="3">
    <source>
        <dbReference type="ARBA" id="ARBA00023237"/>
    </source>
</evidence>
<dbReference type="GO" id="GO:0009279">
    <property type="term" value="C:cell outer membrane"/>
    <property type="evidence" value="ECO:0007669"/>
    <property type="project" value="UniProtKB-SubCell"/>
</dbReference>
<organism evidence="5 6">
    <name type="scientific">Polaribacter pacificus</name>
    <dbReference type="NCBI Taxonomy" id="1775173"/>
    <lineage>
        <taxon>Bacteria</taxon>
        <taxon>Pseudomonadati</taxon>
        <taxon>Bacteroidota</taxon>
        <taxon>Flavobacteriia</taxon>
        <taxon>Flavobacteriales</taxon>
        <taxon>Flavobacteriaceae</taxon>
    </lineage>
</organism>
<evidence type="ECO:0000256" key="2">
    <source>
        <dbReference type="ARBA" id="ARBA00023136"/>
    </source>
</evidence>